<sequence>MMTQFLPSVSWGNGAFMIAIFALVCVVLIAAVLLMVLGGKQKKKS</sequence>
<reference evidence="2 3" key="1">
    <citation type="submission" date="2019-07" db="EMBL/GenBank/DDBJ databases">
        <title>Genomic Encyclopedia of Type Strains, Phase IV (KMG-IV): sequencing the most valuable type-strain genomes for metagenomic binning, comparative biology and taxonomic classification.</title>
        <authorList>
            <person name="Goeker M."/>
        </authorList>
    </citation>
    <scope>NUCLEOTIDE SEQUENCE [LARGE SCALE GENOMIC DNA]</scope>
    <source>
        <strain evidence="2 3">DSM 18961</strain>
    </source>
</reference>
<keyword evidence="3" id="KW-1185">Reference proteome</keyword>
<gene>
    <name evidence="2" type="ORF">C7447_10466</name>
</gene>
<dbReference type="AlphaFoldDB" id="A0A5S5DNC3"/>
<dbReference type="Proteomes" id="UP000323136">
    <property type="component" value="Unassembled WGS sequence"/>
</dbReference>
<evidence type="ECO:0000313" key="3">
    <source>
        <dbReference type="Proteomes" id="UP000323136"/>
    </source>
</evidence>
<evidence type="ECO:0000313" key="2">
    <source>
        <dbReference type="EMBL" id="TYP97381.1"/>
    </source>
</evidence>
<dbReference type="EMBL" id="VNIA01000004">
    <property type="protein sequence ID" value="TYP97381.1"/>
    <property type="molecule type" value="Genomic_DNA"/>
</dbReference>
<keyword evidence="1" id="KW-1133">Transmembrane helix</keyword>
<proteinExistence type="predicted"/>
<protein>
    <submittedName>
        <fullName evidence="2">Uncharacterized protein</fullName>
    </submittedName>
</protein>
<accession>A0A5S5DNC3</accession>
<name>A0A5S5DNC3_9FLAO</name>
<keyword evidence="1" id="KW-0812">Transmembrane</keyword>
<dbReference type="RefSeq" id="WP_170246010.1">
    <property type="nucleotide sequence ID" value="NZ_VNIA01000004.1"/>
</dbReference>
<feature type="transmembrane region" description="Helical" evidence="1">
    <location>
        <begin position="15"/>
        <end position="37"/>
    </location>
</feature>
<comment type="caution">
    <text evidence="2">The sequence shown here is derived from an EMBL/GenBank/DDBJ whole genome shotgun (WGS) entry which is preliminary data.</text>
</comment>
<keyword evidence="1" id="KW-0472">Membrane</keyword>
<evidence type="ECO:0000256" key="1">
    <source>
        <dbReference type="SAM" id="Phobius"/>
    </source>
</evidence>
<organism evidence="2 3">
    <name type="scientific">Tenacibaculum adriaticum</name>
    <dbReference type="NCBI Taxonomy" id="413713"/>
    <lineage>
        <taxon>Bacteria</taxon>
        <taxon>Pseudomonadati</taxon>
        <taxon>Bacteroidota</taxon>
        <taxon>Flavobacteriia</taxon>
        <taxon>Flavobacteriales</taxon>
        <taxon>Flavobacteriaceae</taxon>
        <taxon>Tenacibaculum</taxon>
    </lineage>
</organism>